<dbReference type="Proteomes" id="UP000703038">
    <property type="component" value="Unassembled WGS sequence"/>
</dbReference>
<dbReference type="PROSITE" id="PS00197">
    <property type="entry name" value="2FE2S_FER_1"/>
    <property type="match status" value="1"/>
</dbReference>
<keyword evidence="11" id="KW-1185">Reference proteome</keyword>
<dbReference type="Pfam" id="PF00111">
    <property type="entry name" value="Fer2"/>
    <property type="match status" value="1"/>
</dbReference>
<evidence type="ECO:0000313" key="11">
    <source>
        <dbReference type="Proteomes" id="UP000703038"/>
    </source>
</evidence>
<comment type="cofactor">
    <cofactor evidence="1">
        <name>FAD</name>
        <dbReference type="ChEBI" id="CHEBI:57692"/>
    </cofactor>
</comment>
<dbReference type="InterPro" id="IPR006058">
    <property type="entry name" value="2Fe2S_fd_BS"/>
</dbReference>
<dbReference type="Gene3D" id="3.40.50.80">
    <property type="entry name" value="Nucleotide-binding domain of ferredoxin-NADP reductase (FNR) module"/>
    <property type="match status" value="1"/>
</dbReference>
<dbReference type="RefSeq" id="WP_204869347.1">
    <property type="nucleotide sequence ID" value="NZ_JAFBBK010000001.1"/>
</dbReference>
<name>A0ABS2KXA4_9NOCA</name>
<dbReference type="Gene3D" id="3.10.20.30">
    <property type="match status" value="1"/>
</dbReference>
<keyword evidence="5" id="KW-0560">Oxidoreductase</keyword>
<evidence type="ECO:0000259" key="9">
    <source>
        <dbReference type="PROSITE" id="PS51384"/>
    </source>
</evidence>
<dbReference type="SUPFAM" id="SSF54292">
    <property type="entry name" value="2Fe-2S ferredoxin-like"/>
    <property type="match status" value="1"/>
</dbReference>
<dbReference type="PANTHER" id="PTHR47354">
    <property type="entry name" value="NADH OXIDOREDUCTASE HCR"/>
    <property type="match status" value="1"/>
</dbReference>
<protein>
    <submittedName>
        <fullName evidence="10">Ferredoxin-NADP reductase</fullName>
    </submittedName>
</protein>
<dbReference type="InterPro" id="IPR036010">
    <property type="entry name" value="2Fe-2S_ferredoxin-like_sf"/>
</dbReference>
<dbReference type="SUPFAM" id="SSF63380">
    <property type="entry name" value="Riboflavin synthase domain-like"/>
    <property type="match status" value="1"/>
</dbReference>
<comment type="caution">
    <text evidence="10">The sequence shown here is derived from an EMBL/GenBank/DDBJ whole genome shotgun (WGS) entry which is preliminary data.</text>
</comment>
<dbReference type="InterPro" id="IPR001041">
    <property type="entry name" value="2Fe-2S_ferredoxin-type"/>
</dbReference>
<dbReference type="EMBL" id="JAFBBK010000001">
    <property type="protein sequence ID" value="MBM7416568.1"/>
    <property type="molecule type" value="Genomic_DNA"/>
</dbReference>
<evidence type="ECO:0000256" key="7">
    <source>
        <dbReference type="ARBA" id="ARBA00023014"/>
    </source>
</evidence>
<dbReference type="PANTHER" id="PTHR47354:SF1">
    <property type="entry name" value="CARNITINE MONOOXYGENASE REDUCTASE SUBUNIT"/>
    <property type="match status" value="1"/>
</dbReference>
<dbReference type="SUPFAM" id="SSF52343">
    <property type="entry name" value="Ferredoxin reductase-like, C-terminal NADP-linked domain"/>
    <property type="match status" value="1"/>
</dbReference>
<dbReference type="PROSITE" id="PS51384">
    <property type="entry name" value="FAD_FR"/>
    <property type="match status" value="1"/>
</dbReference>
<dbReference type="PROSITE" id="PS51085">
    <property type="entry name" value="2FE2S_FER_2"/>
    <property type="match status" value="1"/>
</dbReference>
<dbReference type="InterPro" id="IPR017938">
    <property type="entry name" value="Riboflavin_synthase-like_b-brl"/>
</dbReference>
<feature type="domain" description="FAD-binding FR-type" evidence="9">
    <location>
        <begin position="47"/>
        <end position="152"/>
    </location>
</feature>
<dbReference type="InterPro" id="IPR017927">
    <property type="entry name" value="FAD-bd_FR_type"/>
</dbReference>
<evidence type="ECO:0000256" key="1">
    <source>
        <dbReference type="ARBA" id="ARBA00001974"/>
    </source>
</evidence>
<dbReference type="InterPro" id="IPR012675">
    <property type="entry name" value="Beta-grasp_dom_sf"/>
</dbReference>
<accession>A0ABS2KXA4</accession>
<feature type="domain" description="2Fe-2S ferredoxin-type" evidence="8">
    <location>
        <begin position="275"/>
        <end position="358"/>
    </location>
</feature>
<dbReference type="CDD" id="cd06185">
    <property type="entry name" value="PDR_like"/>
    <property type="match status" value="1"/>
</dbReference>
<dbReference type="PRINTS" id="PR00409">
    <property type="entry name" value="PHDIOXRDTASE"/>
</dbReference>
<reference evidence="10 11" key="1">
    <citation type="submission" date="2021-01" db="EMBL/GenBank/DDBJ databases">
        <title>Genomics of switchgrass bacterial isolates.</title>
        <authorList>
            <person name="Shade A."/>
        </authorList>
    </citation>
    <scope>NUCLEOTIDE SEQUENCE [LARGE SCALE GENOMIC DNA]</scope>
    <source>
        <strain evidence="10 11">PvP111</strain>
    </source>
</reference>
<evidence type="ECO:0000256" key="3">
    <source>
        <dbReference type="ARBA" id="ARBA00022714"/>
    </source>
</evidence>
<dbReference type="Gene3D" id="2.40.30.10">
    <property type="entry name" value="Translation factors"/>
    <property type="match status" value="1"/>
</dbReference>
<keyword evidence="2" id="KW-0285">Flavoprotein</keyword>
<dbReference type="InterPro" id="IPR039261">
    <property type="entry name" value="FNR_nucleotide-bd"/>
</dbReference>
<evidence type="ECO:0000256" key="2">
    <source>
        <dbReference type="ARBA" id="ARBA00022630"/>
    </source>
</evidence>
<dbReference type="CDD" id="cd00207">
    <property type="entry name" value="fer2"/>
    <property type="match status" value="1"/>
</dbReference>
<keyword evidence="6" id="KW-0408">Iron</keyword>
<evidence type="ECO:0000256" key="4">
    <source>
        <dbReference type="ARBA" id="ARBA00022723"/>
    </source>
</evidence>
<evidence type="ECO:0000313" key="10">
    <source>
        <dbReference type="EMBL" id="MBM7416568.1"/>
    </source>
</evidence>
<gene>
    <name evidence="10" type="ORF">JOE42_003301</name>
</gene>
<dbReference type="InterPro" id="IPR050415">
    <property type="entry name" value="MRET"/>
</dbReference>
<keyword evidence="4" id="KW-0479">Metal-binding</keyword>
<organism evidence="10 11">
    <name type="scientific">Rhodococcoides corynebacterioides</name>
    <dbReference type="NCBI Taxonomy" id="53972"/>
    <lineage>
        <taxon>Bacteria</taxon>
        <taxon>Bacillati</taxon>
        <taxon>Actinomycetota</taxon>
        <taxon>Actinomycetes</taxon>
        <taxon>Mycobacteriales</taxon>
        <taxon>Nocardiaceae</taxon>
        <taxon>Rhodococcoides</taxon>
    </lineage>
</organism>
<sequence length="358" mass="38419">MIDAPRDLRGRPRGDRALGLIGLVVGNYLGAMSRVPYDPRVALRPPDTAATLTVASVTPVTSDGDVAQIDLVDAGGSSLPAWQPGCHIDVHLEGDTTSGPLRRQYSLCGDPADTTRYRIAVRRIGTVSERMHALRAGDTVTVRGPRNAFLFARESSVHFVAGGIGITPILPMVRAARDLGLDWTFVYCGRSRESMPFLDEIESWNSPRVVVRTDVDDGLPTATDLLGFAARGGAVYCCGPTPMLNTVRTSFAGCGATALHFERFGAPPVVGGRPFTVTLARSGRTLTVPADRSALSVIVDEDPTVAYSCRQGFCGTCKVRVLAGTPEHRETRLSPTEQQHHMLPCVSRADSDHLTLDV</sequence>
<evidence type="ECO:0000256" key="6">
    <source>
        <dbReference type="ARBA" id="ARBA00023004"/>
    </source>
</evidence>
<keyword evidence="3" id="KW-0001">2Fe-2S</keyword>
<keyword evidence="7" id="KW-0411">Iron-sulfur</keyword>
<evidence type="ECO:0000259" key="8">
    <source>
        <dbReference type="PROSITE" id="PS51085"/>
    </source>
</evidence>
<evidence type="ECO:0000256" key="5">
    <source>
        <dbReference type="ARBA" id="ARBA00023002"/>
    </source>
</evidence>
<proteinExistence type="predicted"/>